<dbReference type="GO" id="GO:0005975">
    <property type="term" value="P:carbohydrate metabolic process"/>
    <property type="evidence" value="ECO:0007669"/>
    <property type="project" value="InterPro"/>
</dbReference>
<dbReference type="GO" id="GO:0004801">
    <property type="term" value="F:transaldolase activity"/>
    <property type="evidence" value="ECO:0007669"/>
    <property type="project" value="TreeGrafter"/>
</dbReference>
<keyword evidence="3" id="KW-1185">Reference proteome</keyword>
<dbReference type="EMBL" id="JARIHO010000056">
    <property type="protein sequence ID" value="KAJ7318806.1"/>
    <property type="molecule type" value="Genomic_DNA"/>
</dbReference>
<dbReference type="Proteomes" id="UP001218218">
    <property type="component" value="Unassembled WGS sequence"/>
</dbReference>
<dbReference type="InterPro" id="IPR013785">
    <property type="entry name" value="Aldolase_TIM"/>
</dbReference>
<dbReference type="PANTHER" id="PTHR10683">
    <property type="entry name" value="TRANSALDOLASE"/>
    <property type="match status" value="1"/>
</dbReference>
<dbReference type="Pfam" id="PF00923">
    <property type="entry name" value="TAL_FSA"/>
    <property type="match status" value="1"/>
</dbReference>
<name>A0AAD6ZEJ1_9AGAR</name>
<evidence type="ECO:0000313" key="3">
    <source>
        <dbReference type="Proteomes" id="UP001218218"/>
    </source>
</evidence>
<accession>A0AAD6ZEJ1</accession>
<keyword evidence="1" id="KW-0704">Schiff base</keyword>
<organism evidence="2 3">
    <name type="scientific">Mycena albidolilacea</name>
    <dbReference type="NCBI Taxonomy" id="1033008"/>
    <lineage>
        <taxon>Eukaryota</taxon>
        <taxon>Fungi</taxon>
        <taxon>Dikarya</taxon>
        <taxon>Basidiomycota</taxon>
        <taxon>Agaricomycotina</taxon>
        <taxon>Agaricomycetes</taxon>
        <taxon>Agaricomycetidae</taxon>
        <taxon>Agaricales</taxon>
        <taxon>Marasmiineae</taxon>
        <taxon>Mycenaceae</taxon>
        <taxon>Mycena</taxon>
    </lineage>
</organism>
<dbReference type="PANTHER" id="PTHR10683:SF39">
    <property type="entry name" value="TRANSALDOLASE"/>
    <property type="match status" value="1"/>
</dbReference>
<evidence type="ECO:0000256" key="1">
    <source>
        <dbReference type="ARBA" id="ARBA00023270"/>
    </source>
</evidence>
<evidence type="ECO:0000313" key="2">
    <source>
        <dbReference type="EMBL" id="KAJ7318806.1"/>
    </source>
</evidence>
<gene>
    <name evidence="2" type="ORF">DFH08DRAFT_891960</name>
</gene>
<sequence>MSSQSQSATTLLTQVRGLLTVDVDSMDPDVAARHGGGTFRKFCDMTSNQAIVHGQAVLPARRNLLQAAVESVVAKKTHQLEKGNAEFEQDVVDVLTVLLAKAVYPHLTGNVHAQTSPSAAYDTKKTVEHARKLIALFAEHGIPATRVCIKIPATPESLLACRELEAGGIQTLATCMFSLPQALAASQAGCTYVAPYFNELRVHFQPGLWVEYADPKTEHPMSTVILSIVHAFRKLGSRTLVMPASIVTPQEVIALVSLSPDHLTLSGGVLDALAALPTLALEPFSSPPDPALPPSLNGIDYLANDGALLREALAADAEVQRRLLDALRIFGEKEMETREVLRGFVGSESGQLES</sequence>
<dbReference type="Gene3D" id="3.20.20.70">
    <property type="entry name" value="Aldolase class I"/>
    <property type="match status" value="1"/>
</dbReference>
<evidence type="ECO:0008006" key="4">
    <source>
        <dbReference type="Google" id="ProtNLM"/>
    </source>
</evidence>
<dbReference type="AlphaFoldDB" id="A0AAD6ZEJ1"/>
<dbReference type="SUPFAM" id="SSF51569">
    <property type="entry name" value="Aldolase"/>
    <property type="match status" value="1"/>
</dbReference>
<reference evidence="2" key="1">
    <citation type="submission" date="2023-03" db="EMBL/GenBank/DDBJ databases">
        <title>Massive genome expansion in bonnet fungi (Mycena s.s.) driven by repeated elements and novel gene families across ecological guilds.</title>
        <authorList>
            <consortium name="Lawrence Berkeley National Laboratory"/>
            <person name="Harder C.B."/>
            <person name="Miyauchi S."/>
            <person name="Viragh M."/>
            <person name="Kuo A."/>
            <person name="Thoen E."/>
            <person name="Andreopoulos B."/>
            <person name="Lu D."/>
            <person name="Skrede I."/>
            <person name="Drula E."/>
            <person name="Henrissat B."/>
            <person name="Morin E."/>
            <person name="Kohler A."/>
            <person name="Barry K."/>
            <person name="LaButti K."/>
            <person name="Morin E."/>
            <person name="Salamov A."/>
            <person name="Lipzen A."/>
            <person name="Mereny Z."/>
            <person name="Hegedus B."/>
            <person name="Baldrian P."/>
            <person name="Stursova M."/>
            <person name="Weitz H."/>
            <person name="Taylor A."/>
            <person name="Grigoriev I.V."/>
            <person name="Nagy L.G."/>
            <person name="Martin F."/>
            <person name="Kauserud H."/>
        </authorList>
    </citation>
    <scope>NUCLEOTIDE SEQUENCE</scope>
    <source>
        <strain evidence="2">CBHHK002</strain>
    </source>
</reference>
<proteinExistence type="predicted"/>
<protein>
    <recommendedName>
        <fullName evidence="4">Aldolase</fullName>
    </recommendedName>
</protein>
<comment type="caution">
    <text evidence="2">The sequence shown here is derived from an EMBL/GenBank/DDBJ whole genome shotgun (WGS) entry which is preliminary data.</text>
</comment>
<dbReference type="GO" id="GO:0009052">
    <property type="term" value="P:pentose-phosphate shunt, non-oxidative branch"/>
    <property type="evidence" value="ECO:0007669"/>
    <property type="project" value="TreeGrafter"/>
</dbReference>
<dbReference type="InterPro" id="IPR001585">
    <property type="entry name" value="TAL/FSA"/>
</dbReference>